<gene>
    <name evidence="1" type="ORF">I6H45_01650</name>
</gene>
<name>A0A7T4F1Q3_9FIRM</name>
<dbReference type="GeneID" id="79021415"/>
<dbReference type="Proteomes" id="UP000595276">
    <property type="component" value="Chromosome"/>
</dbReference>
<dbReference type="AlphaFoldDB" id="A0A7T4F1Q3"/>
<evidence type="ECO:0000313" key="1">
    <source>
        <dbReference type="EMBL" id="QQB62202.1"/>
    </source>
</evidence>
<accession>A0A7T4F1Q3</accession>
<evidence type="ECO:0000313" key="2">
    <source>
        <dbReference type="Proteomes" id="UP000595276"/>
    </source>
</evidence>
<proteinExistence type="predicted"/>
<protein>
    <submittedName>
        <fullName evidence="1">Uncharacterized protein</fullName>
    </submittedName>
</protein>
<organism evidence="1 2">
    <name type="scientific">Anaerococcus vaginalis</name>
    <dbReference type="NCBI Taxonomy" id="33037"/>
    <lineage>
        <taxon>Bacteria</taxon>
        <taxon>Bacillati</taxon>
        <taxon>Bacillota</taxon>
        <taxon>Tissierellia</taxon>
        <taxon>Tissierellales</taxon>
        <taxon>Peptoniphilaceae</taxon>
        <taxon>Anaerococcus</taxon>
    </lineage>
</organism>
<sequence length="396" mass="45977">MKLKQKKKIHSDNYKIYIGSLKKSKDAINNCTFNASLIEYNSTEKIKKFIDNCSIYETRIITYKDKGTNERNASIGANIRNGYSEINASFGSHDSKSVEKGIEYSSQSIISDIRNYLNSNNNNIDNCFDVKAGNYFKIRFPVYGGRICSLSKKYPSIYVWTGRYRNVEIFLCGNIKNVDRENCKNFDEYTWNPSNLGASEELLEEIEKYVLNNKKIEGDINFKNLESNIKPSTARMGTKNFGWKDILAICDKKEITEDGMIRILGSPVIVTANTDCGYGWYNINKKNYFDNFEFFEYDGNNFTGKILKKNQYSKVISDYKDLVIDIQKDYHEIYNKIKIKSEVENCRFETSIIDPVFFYDIKKGRFNDNEQTKLKSRLYQCEDIIGICITNDLLNN</sequence>
<dbReference type="RefSeq" id="WP_004838100.1">
    <property type="nucleotide sequence ID" value="NZ_CP066014.1"/>
</dbReference>
<reference evidence="1 2" key="1">
    <citation type="submission" date="2020-12" db="EMBL/GenBank/DDBJ databases">
        <title>FDA dAtabase for Regulatory Grade micrObial Sequences (FDA-ARGOS): Supporting development and validation of Infectious Disease Dx tests.</title>
        <authorList>
            <person name="Sproer C."/>
            <person name="Gronow S."/>
            <person name="Severitt S."/>
            <person name="Schroder I."/>
            <person name="Tallon L."/>
            <person name="Sadzewicz L."/>
            <person name="Zhao X."/>
            <person name="Boylan J."/>
            <person name="Ott S."/>
            <person name="Bowen H."/>
            <person name="Vavikolanu K."/>
            <person name="Mehta A."/>
            <person name="Aluvathingal J."/>
            <person name="Nadendla S."/>
            <person name="Lowell S."/>
            <person name="Myers T."/>
            <person name="Yan Y."/>
            <person name="Sichtig H."/>
        </authorList>
    </citation>
    <scope>NUCLEOTIDE SEQUENCE [LARGE SCALE GENOMIC DNA]</scope>
    <source>
        <strain evidence="1 2">FDAARGOS_988</strain>
    </source>
</reference>
<dbReference type="KEGG" id="avg:I6H45_01650"/>
<dbReference type="EMBL" id="CP066014">
    <property type="protein sequence ID" value="QQB62202.1"/>
    <property type="molecule type" value="Genomic_DNA"/>
</dbReference>